<accession>A0ACC5U7C4</accession>
<comment type="caution">
    <text evidence="1">The sequence shown here is derived from an EMBL/GenBank/DDBJ whole genome shotgun (WGS) entry which is preliminary data.</text>
</comment>
<proteinExistence type="predicted"/>
<organism evidence="1 2">
    <name type="scientific">Pseudotamlana agarivorans</name>
    <dbReference type="NCBI Taxonomy" id="481183"/>
    <lineage>
        <taxon>Bacteria</taxon>
        <taxon>Pseudomonadati</taxon>
        <taxon>Bacteroidota</taxon>
        <taxon>Flavobacteriia</taxon>
        <taxon>Flavobacteriales</taxon>
        <taxon>Flavobacteriaceae</taxon>
        <taxon>Pseudotamlana</taxon>
    </lineage>
</organism>
<sequence>MPLEIRELVIKASVGDEKSSSSSNSAAGSTSDESTINEIVEKVLSIIKEKSER</sequence>
<dbReference type="Proteomes" id="UP001647509">
    <property type="component" value="Unassembled WGS sequence"/>
</dbReference>
<name>A0ACC5U7C4_9FLAO</name>
<protein>
    <submittedName>
        <fullName evidence="1">Uncharacterized protein</fullName>
    </submittedName>
</protein>
<dbReference type="EMBL" id="JAHKPD010000011">
    <property type="protein sequence ID" value="MBU2950211.1"/>
    <property type="molecule type" value="Genomic_DNA"/>
</dbReference>
<evidence type="ECO:0000313" key="1">
    <source>
        <dbReference type="EMBL" id="MBU2950211.1"/>
    </source>
</evidence>
<reference evidence="1" key="1">
    <citation type="submission" date="2021-05" db="EMBL/GenBank/DDBJ databases">
        <title>Draft genomes of bacteria isolated from model marine particles.</title>
        <authorList>
            <person name="Datta M.S."/>
            <person name="Schwartzman J.A."/>
            <person name="Enke T.N."/>
            <person name="Saavedra J."/>
            <person name="Cermak N."/>
            <person name="Cordero O.X."/>
        </authorList>
    </citation>
    <scope>NUCLEOTIDE SEQUENCE</scope>
    <source>
        <strain evidence="1">I2M19</strain>
    </source>
</reference>
<gene>
    <name evidence="1" type="ORF">KO493_05845</name>
</gene>
<evidence type="ECO:0000313" key="2">
    <source>
        <dbReference type="Proteomes" id="UP001647509"/>
    </source>
</evidence>
<keyword evidence="2" id="KW-1185">Reference proteome</keyword>